<proteinExistence type="predicted"/>
<gene>
    <name evidence="1" type="ORF">DVR09_07930</name>
</gene>
<dbReference type="OrthoDB" id="8211334at2"/>
<keyword evidence="2" id="KW-1185">Reference proteome</keyword>
<dbReference type="AlphaFoldDB" id="A0A345YEC5"/>
<evidence type="ECO:0000313" key="2">
    <source>
        <dbReference type="Proteomes" id="UP000254508"/>
    </source>
</evidence>
<dbReference type="Proteomes" id="UP000254508">
    <property type="component" value="Chromosome"/>
</dbReference>
<name>A0A345YEC5_9SPHN</name>
<protein>
    <submittedName>
        <fullName evidence="1">Uncharacterized protein</fullName>
    </submittedName>
</protein>
<accession>A0A345YEC5</accession>
<dbReference type="KEGG" id="err:DVR09_07930"/>
<dbReference type="EMBL" id="CP031357">
    <property type="protein sequence ID" value="AXK42277.1"/>
    <property type="molecule type" value="Genomic_DNA"/>
</dbReference>
<sequence>MWNWFKKKPRQSDDELRALAEQLIGPQSLAVALAETVRDYTAAVQAGKLSYPAHRREGASVVEIWADLRIEALHKMFNFGQSDPFLLSDQRRQEDLLACFLDDRAHLEMPQPRGAVIPDTIQGMFQVYLYLDAAGSEVADRETDRAGLKLEGRSILDRIESECAELRPRLAAFKAGTGDGTIPATMIELLYADVTAKAKSIALSAKFGPHYESGIKFVEAQLTKQGDDPSGFRASVTRVMAAKDPDHLAAQS</sequence>
<reference evidence="2" key="1">
    <citation type="submission" date="2018-07" db="EMBL/GenBank/DDBJ databases">
        <title>Genome sequence of Erythrobacter strain YH-07, an antagonistic bacterium isolated from Yellow Sea.</title>
        <authorList>
            <person name="Tang T."/>
            <person name="Liu Q."/>
            <person name="Sun X."/>
        </authorList>
    </citation>
    <scope>NUCLEOTIDE SEQUENCE [LARGE SCALE GENOMIC DNA]</scope>
    <source>
        <strain evidence="2">YH-07</strain>
    </source>
</reference>
<evidence type="ECO:0000313" key="1">
    <source>
        <dbReference type="EMBL" id="AXK42277.1"/>
    </source>
</evidence>
<organism evidence="1 2">
    <name type="scientific">Erythrobacter aureus</name>
    <dbReference type="NCBI Taxonomy" id="2182384"/>
    <lineage>
        <taxon>Bacteria</taxon>
        <taxon>Pseudomonadati</taxon>
        <taxon>Pseudomonadota</taxon>
        <taxon>Alphaproteobacteria</taxon>
        <taxon>Sphingomonadales</taxon>
        <taxon>Erythrobacteraceae</taxon>
        <taxon>Erythrobacter/Porphyrobacter group</taxon>
        <taxon>Erythrobacter</taxon>
    </lineage>
</organism>